<dbReference type="EMBL" id="JBFDAA010000008">
    <property type="protein sequence ID" value="KAL1130292.1"/>
    <property type="molecule type" value="Genomic_DNA"/>
</dbReference>
<keyword evidence="6" id="KW-0479">Metal-binding</keyword>
<organism evidence="17 18">
    <name type="scientific">Ranatra chinensis</name>
    <dbReference type="NCBI Taxonomy" id="642074"/>
    <lineage>
        <taxon>Eukaryota</taxon>
        <taxon>Metazoa</taxon>
        <taxon>Ecdysozoa</taxon>
        <taxon>Arthropoda</taxon>
        <taxon>Hexapoda</taxon>
        <taxon>Insecta</taxon>
        <taxon>Pterygota</taxon>
        <taxon>Neoptera</taxon>
        <taxon>Paraneoptera</taxon>
        <taxon>Hemiptera</taxon>
        <taxon>Heteroptera</taxon>
        <taxon>Panheteroptera</taxon>
        <taxon>Nepomorpha</taxon>
        <taxon>Nepidae</taxon>
        <taxon>Ranatrinae</taxon>
        <taxon>Ranatra</taxon>
    </lineage>
</organism>
<keyword evidence="9" id="KW-0862">Zinc</keyword>
<dbReference type="CDD" id="cd03875">
    <property type="entry name" value="M28_Fxna_like"/>
    <property type="match status" value="1"/>
</dbReference>
<reference evidence="17 18" key="1">
    <citation type="submission" date="2024-07" db="EMBL/GenBank/DDBJ databases">
        <title>Chromosome-level genome assembly of the water stick insect Ranatra chinensis (Heteroptera: Nepidae).</title>
        <authorList>
            <person name="Liu X."/>
        </authorList>
    </citation>
    <scope>NUCLEOTIDE SEQUENCE [LARGE SCALE GENOMIC DNA]</scope>
    <source>
        <strain evidence="17">Cailab_2021Rc</strain>
        <tissue evidence="17">Muscle</tissue>
    </source>
</reference>
<comment type="cofactor">
    <cofactor evidence="1">
        <name>Zn(2+)</name>
        <dbReference type="ChEBI" id="CHEBI:29105"/>
    </cofactor>
</comment>
<dbReference type="GO" id="GO:0006508">
    <property type="term" value="P:proteolysis"/>
    <property type="evidence" value="ECO:0007669"/>
    <property type="project" value="UniProtKB-KW"/>
</dbReference>
<dbReference type="Pfam" id="PF04389">
    <property type="entry name" value="Peptidase_M28"/>
    <property type="match status" value="1"/>
</dbReference>
<dbReference type="SUPFAM" id="SSF53187">
    <property type="entry name" value="Zn-dependent exopeptidases"/>
    <property type="match status" value="1"/>
</dbReference>
<evidence type="ECO:0000256" key="11">
    <source>
        <dbReference type="ARBA" id="ARBA00023049"/>
    </source>
</evidence>
<evidence type="ECO:0000256" key="6">
    <source>
        <dbReference type="ARBA" id="ARBA00022723"/>
    </source>
</evidence>
<dbReference type="GO" id="GO:0005789">
    <property type="term" value="C:endoplasmic reticulum membrane"/>
    <property type="evidence" value="ECO:0007669"/>
    <property type="project" value="UniProtKB-SubCell"/>
</dbReference>
<evidence type="ECO:0000256" key="1">
    <source>
        <dbReference type="ARBA" id="ARBA00001947"/>
    </source>
</evidence>
<evidence type="ECO:0000256" key="7">
    <source>
        <dbReference type="ARBA" id="ARBA00022801"/>
    </source>
</evidence>
<comment type="caution">
    <text evidence="17">The sequence shown here is derived from an EMBL/GenBank/DDBJ whole genome shotgun (WGS) entry which is preliminary data.</text>
</comment>
<evidence type="ECO:0000256" key="13">
    <source>
        <dbReference type="ARBA" id="ARBA00023180"/>
    </source>
</evidence>
<evidence type="ECO:0000313" key="18">
    <source>
        <dbReference type="Proteomes" id="UP001558652"/>
    </source>
</evidence>
<evidence type="ECO:0000256" key="5">
    <source>
        <dbReference type="ARBA" id="ARBA00022692"/>
    </source>
</evidence>
<evidence type="ECO:0000256" key="9">
    <source>
        <dbReference type="ARBA" id="ARBA00022833"/>
    </source>
</evidence>
<keyword evidence="12 15" id="KW-0472">Membrane</keyword>
<dbReference type="InterPro" id="IPR048024">
    <property type="entry name" value="Fxna-like_M28_dom"/>
</dbReference>
<feature type="transmembrane region" description="Helical" evidence="15">
    <location>
        <begin position="404"/>
        <end position="425"/>
    </location>
</feature>
<keyword evidence="8" id="KW-0256">Endoplasmic reticulum</keyword>
<dbReference type="PANTHER" id="PTHR12147">
    <property type="entry name" value="METALLOPEPTIDASE M28 FAMILY MEMBER"/>
    <property type="match status" value="1"/>
</dbReference>
<dbReference type="InterPro" id="IPR007484">
    <property type="entry name" value="Peptidase_M28"/>
</dbReference>
<evidence type="ECO:0000256" key="2">
    <source>
        <dbReference type="ARBA" id="ARBA00004477"/>
    </source>
</evidence>
<comment type="similarity">
    <text evidence="3">Belongs to the peptidase M28 family.</text>
</comment>
<proteinExistence type="inferred from homology"/>
<evidence type="ECO:0000256" key="14">
    <source>
        <dbReference type="ARBA" id="ARBA00078796"/>
    </source>
</evidence>
<keyword evidence="13" id="KW-0325">Glycoprotein</keyword>
<dbReference type="Proteomes" id="UP001558652">
    <property type="component" value="Unassembled WGS sequence"/>
</dbReference>
<feature type="transmembrane region" description="Helical" evidence="15">
    <location>
        <begin position="327"/>
        <end position="348"/>
    </location>
</feature>
<evidence type="ECO:0000256" key="12">
    <source>
        <dbReference type="ARBA" id="ARBA00023136"/>
    </source>
</evidence>
<dbReference type="AlphaFoldDB" id="A0ABD0YGA6"/>
<protein>
    <recommendedName>
        <fullName evidence="14">FXNA-like protease</fullName>
    </recommendedName>
</protein>
<keyword evidence="18" id="KW-1185">Reference proteome</keyword>
<keyword evidence="7" id="KW-0378">Hydrolase</keyword>
<dbReference type="GO" id="GO:0046872">
    <property type="term" value="F:metal ion binding"/>
    <property type="evidence" value="ECO:0007669"/>
    <property type="project" value="UniProtKB-KW"/>
</dbReference>
<keyword evidence="10 15" id="KW-1133">Transmembrane helix</keyword>
<dbReference type="InterPro" id="IPR045175">
    <property type="entry name" value="M28_fam"/>
</dbReference>
<keyword evidence="4" id="KW-0645">Protease</keyword>
<dbReference type="FunFam" id="3.40.630.10:FF:000008">
    <property type="entry name" value="Endoplasmic reticulum metallopeptidase 1"/>
    <property type="match status" value="1"/>
</dbReference>
<evidence type="ECO:0000313" key="17">
    <source>
        <dbReference type="EMBL" id="KAL1130292.1"/>
    </source>
</evidence>
<keyword evidence="11" id="KW-0482">Metalloprotease</keyword>
<dbReference type="Gene3D" id="3.40.630.10">
    <property type="entry name" value="Zn peptidases"/>
    <property type="match status" value="1"/>
</dbReference>
<dbReference type="PANTHER" id="PTHR12147:SF22">
    <property type="entry name" value="ENDOPLASMIC RETICULUM METALLOPEPTIDASE 1"/>
    <property type="match status" value="1"/>
</dbReference>
<feature type="domain" description="Peptidase M28" evidence="16">
    <location>
        <begin position="99"/>
        <end position="292"/>
    </location>
</feature>
<sequence>MEKKLPEPIMRKDETTNPGRFIAERAMDHVYNLTSLGPRPVGSFENEVLAVNVLTKEIYSVIKKTKKVHRISFDIQKTSGAFPLMFLDGLTNVYRNVQNVIVKIGPLIPSPYSVLVNCHFDTVADSPGGSDDSASCAIMLEIFRVISQMEKPLTNNIIFLFNGAEESLLQASHGFITQHKWAKEIKAFINLEACGAGGREILFQAGPENPWLMQAYSESVPYPLATSLAQEIFQSGVIPGDTDYRIFRDFGNIPGLDFAWLTNGYVYHTKMDDAAHVPLGTLQRTGDNMLSLALNLVSAPYPNHHPLTGNLVFFDVLGAFIVRSSEAVASVLSISILCFSLYTVFLNSNKISLDGLPFKVYIWQMFICTCVVLLSWISSLFLTAATALLLSVLNRAMSWYSRPIWLLFLYIIPSLFLQFAIISGVSKKQNRVRNSLFTQL</sequence>
<comment type="subcellular location">
    <subcellularLocation>
        <location evidence="2">Endoplasmic reticulum membrane</location>
        <topology evidence="2">Multi-pass membrane protein</topology>
    </subcellularLocation>
</comment>
<evidence type="ECO:0000256" key="15">
    <source>
        <dbReference type="SAM" id="Phobius"/>
    </source>
</evidence>
<evidence type="ECO:0000256" key="3">
    <source>
        <dbReference type="ARBA" id="ARBA00010918"/>
    </source>
</evidence>
<accession>A0ABD0YGA6</accession>
<gene>
    <name evidence="17" type="ORF">AAG570_013230</name>
</gene>
<name>A0ABD0YGA6_9HEMI</name>
<evidence type="ECO:0000256" key="8">
    <source>
        <dbReference type="ARBA" id="ARBA00022824"/>
    </source>
</evidence>
<evidence type="ECO:0000256" key="4">
    <source>
        <dbReference type="ARBA" id="ARBA00022670"/>
    </source>
</evidence>
<evidence type="ECO:0000259" key="16">
    <source>
        <dbReference type="Pfam" id="PF04389"/>
    </source>
</evidence>
<dbReference type="GO" id="GO:0008237">
    <property type="term" value="F:metallopeptidase activity"/>
    <property type="evidence" value="ECO:0007669"/>
    <property type="project" value="UniProtKB-KW"/>
</dbReference>
<feature type="transmembrane region" description="Helical" evidence="15">
    <location>
        <begin position="360"/>
        <end position="392"/>
    </location>
</feature>
<evidence type="ECO:0000256" key="10">
    <source>
        <dbReference type="ARBA" id="ARBA00022989"/>
    </source>
</evidence>
<keyword evidence="5 15" id="KW-0812">Transmembrane</keyword>